<name>A0A811LSB1_9BILA</name>
<dbReference type="PANTHER" id="PTHR10404:SF77">
    <property type="entry name" value="GLUTAMATE CARBOXYPEPTIDASE 2 HOMOLOG"/>
    <property type="match status" value="1"/>
</dbReference>
<feature type="chain" id="PRO_5036221532" evidence="6">
    <location>
        <begin position="16"/>
        <end position="842"/>
    </location>
</feature>
<dbReference type="Pfam" id="PF01060">
    <property type="entry name" value="TTR-52"/>
    <property type="match status" value="1"/>
</dbReference>
<dbReference type="EMBL" id="CAJFCW020000006">
    <property type="protein sequence ID" value="CAG9127205.1"/>
    <property type="molecule type" value="Genomic_DNA"/>
</dbReference>
<dbReference type="AlphaFoldDB" id="A0A811LSB1"/>
<gene>
    <name evidence="10" type="ORF">BOKJ2_LOCUS13763</name>
</gene>
<dbReference type="InterPro" id="IPR007484">
    <property type="entry name" value="Peptidase_M28"/>
</dbReference>
<dbReference type="InterPro" id="IPR003137">
    <property type="entry name" value="PA_domain"/>
</dbReference>
<dbReference type="SUPFAM" id="SSF52025">
    <property type="entry name" value="PA domain"/>
    <property type="match status" value="1"/>
</dbReference>
<dbReference type="SUPFAM" id="SSF47672">
    <property type="entry name" value="Transferrin receptor-like dimerisation domain"/>
    <property type="match status" value="1"/>
</dbReference>
<dbReference type="EMBL" id="CAJFDH010000006">
    <property type="protein sequence ID" value="CAD5229704.1"/>
    <property type="molecule type" value="Genomic_DNA"/>
</dbReference>
<dbReference type="FunFam" id="3.40.630.10:FF:000101">
    <property type="entry name" value="N-acetylated alpha-linked acidic dipeptidase like 1"/>
    <property type="match status" value="1"/>
</dbReference>
<feature type="domain" description="Transferrin receptor-like dimerisation" evidence="8">
    <location>
        <begin position="717"/>
        <end position="838"/>
    </location>
</feature>
<keyword evidence="4" id="KW-0964">Secreted</keyword>
<dbReference type="FunFam" id="3.50.30.30:FF:000033">
    <property type="entry name" value="Glutamate carboxypeptidase 2 homolog"/>
    <property type="match status" value="1"/>
</dbReference>
<reference evidence="10" key="1">
    <citation type="submission" date="2020-09" db="EMBL/GenBank/DDBJ databases">
        <authorList>
            <person name="Kikuchi T."/>
        </authorList>
    </citation>
    <scope>NUCLEOTIDE SEQUENCE</scope>
    <source>
        <strain evidence="10">SH1</strain>
    </source>
</reference>
<evidence type="ECO:0000259" key="9">
    <source>
        <dbReference type="Pfam" id="PF04389"/>
    </source>
</evidence>
<dbReference type="InterPro" id="IPR038479">
    <property type="entry name" value="Transthyretin-like_sf"/>
</dbReference>
<dbReference type="Proteomes" id="UP000614601">
    <property type="component" value="Unassembled WGS sequence"/>
</dbReference>
<evidence type="ECO:0000256" key="4">
    <source>
        <dbReference type="ARBA" id="ARBA00022525"/>
    </source>
</evidence>
<dbReference type="InterPro" id="IPR046450">
    <property type="entry name" value="PA_dom_sf"/>
</dbReference>
<sequence>MKVIIALCLVSVVVGIGIRPSQKISVNGKLKCNGKPADGIKVKLYDKDTFTLDDLIGETQTDKDGFFEISGDANEITRITPKLNVYHKCGKTIPICDTKFSIEIPKKYIEKQEPFDAGELNLETNFPGQSTDFHCKDFLDYIEPEVIRENLQYFTTEPHVAGTPANLKVAGKIAEKWKEYGLEDVGYKTYEVLLSYPNFTSPNTITISENGKSVFHSTGKSTVIIPEEQGAPGADIQWLAYAGDGHVKGEPVYCNYGTANDFKTLKKLGISLKGKIAVVRYGQIFRANKIKFAQDAGAVGVILYSDPAEAAQAGTEEENVYPNKDYMPHHGVQRGTLKLGDGDPSSPLYPAKKDLTYTTTIDDLKKDNKLPTVPVLPLSYTDAYEIFKRLEGEEVPKEWQGGLNVQYRFGGKMKNNALLEVDVHSSLEKREIRNVIGYIKGETEPDRYVMLGNHFDAWVYGSIDPNSGTAILSDIAKSLVQAKKDGVFKPKRTIVFCNWDAEEYGLVGSNEFVEEFANILRDRAVVMLNVDLISGNATLTADAVPSIYEVVVNAAKKVPNPVKSEVEQGRKTIYDTWYHRLPGKKPEYPDYPELKTPNGGSDHETFIAYLGIPAVDITYRRQKEDGAIDSTYALYHTLYETPFTNEHLFDIDNFAVHAATGKYWMQLVKDFAEPDVVPINASLFAHHFLDFYVRDLKKDIDDLSRKIPQTKQVIAQNTKLIRNAQEFVRVADAFQKSIRGNNINAWTLNTRSINDRLMAMERCFVGPKGIPGSPEKRNVLFSTSALNSYEGKTMPGVYDQLDALSVAKTEKERDQIAKLLIEQISHVQYAVQCATSTLGIHF</sequence>
<dbReference type="SUPFAM" id="SSF53187">
    <property type="entry name" value="Zn-dependent exopeptidases"/>
    <property type="match status" value="1"/>
</dbReference>
<accession>A0A811LSB1</accession>
<evidence type="ECO:0000256" key="5">
    <source>
        <dbReference type="ARBA" id="ARBA00022729"/>
    </source>
</evidence>
<dbReference type="InterPro" id="IPR039373">
    <property type="entry name" value="Peptidase_M28B"/>
</dbReference>
<protein>
    <submittedName>
        <fullName evidence="10">Uncharacterized protein</fullName>
    </submittedName>
</protein>
<evidence type="ECO:0000256" key="2">
    <source>
        <dbReference type="ARBA" id="ARBA00005634"/>
    </source>
</evidence>
<dbReference type="Gene3D" id="1.20.930.40">
    <property type="entry name" value="Transferrin receptor-like, dimerisation domain"/>
    <property type="match status" value="1"/>
</dbReference>
<evidence type="ECO:0000259" key="8">
    <source>
        <dbReference type="Pfam" id="PF04253"/>
    </source>
</evidence>
<evidence type="ECO:0000313" key="11">
    <source>
        <dbReference type="Proteomes" id="UP000614601"/>
    </source>
</evidence>
<dbReference type="GO" id="GO:0005576">
    <property type="term" value="C:extracellular region"/>
    <property type="evidence" value="ECO:0007669"/>
    <property type="project" value="UniProtKB-SubCell"/>
</dbReference>
<dbReference type="CDD" id="cd02121">
    <property type="entry name" value="PA_GCPII_like"/>
    <property type="match status" value="1"/>
</dbReference>
<dbReference type="Pfam" id="PF04389">
    <property type="entry name" value="Peptidase_M28"/>
    <property type="match status" value="1"/>
</dbReference>
<evidence type="ECO:0000256" key="6">
    <source>
        <dbReference type="SAM" id="SignalP"/>
    </source>
</evidence>
<evidence type="ECO:0000313" key="10">
    <source>
        <dbReference type="EMBL" id="CAD5229704.1"/>
    </source>
</evidence>
<feature type="signal peptide" evidence="6">
    <location>
        <begin position="1"/>
        <end position="15"/>
    </location>
</feature>
<comment type="subcellular location">
    <subcellularLocation>
        <location evidence="1">Secreted</location>
    </subcellularLocation>
</comment>
<dbReference type="InterPro" id="IPR036757">
    <property type="entry name" value="TFR-like_dimer_dom_sf"/>
</dbReference>
<dbReference type="Gene3D" id="3.50.30.30">
    <property type="match status" value="1"/>
</dbReference>
<dbReference type="GO" id="GO:0004180">
    <property type="term" value="F:carboxypeptidase activity"/>
    <property type="evidence" value="ECO:0007669"/>
    <property type="project" value="TreeGrafter"/>
</dbReference>
<dbReference type="Gene3D" id="2.60.40.3330">
    <property type="match status" value="1"/>
</dbReference>
<feature type="domain" description="Peptidase M28" evidence="9">
    <location>
        <begin position="434"/>
        <end position="641"/>
    </location>
</feature>
<keyword evidence="5 6" id="KW-0732">Signal</keyword>
<proteinExistence type="inferred from homology"/>
<feature type="domain" description="PA" evidence="7">
    <location>
        <begin position="248"/>
        <end position="336"/>
    </location>
</feature>
<dbReference type="PANTHER" id="PTHR10404">
    <property type="entry name" value="N-ACETYLATED-ALPHA-LINKED ACIDIC DIPEPTIDASE"/>
    <property type="match status" value="1"/>
</dbReference>
<evidence type="ECO:0000256" key="1">
    <source>
        <dbReference type="ARBA" id="ARBA00004613"/>
    </source>
</evidence>
<comment type="caution">
    <text evidence="10">The sequence shown here is derived from an EMBL/GenBank/DDBJ whole genome shotgun (WGS) entry which is preliminary data.</text>
</comment>
<comment type="similarity">
    <text evidence="2">Belongs to the peptidase M28 family. M28B subfamily.</text>
</comment>
<dbReference type="InterPro" id="IPR001534">
    <property type="entry name" value="Transthyretin-like"/>
</dbReference>
<evidence type="ECO:0000259" key="7">
    <source>
        <dbReference type="Pfam" id="PF02225"/>
    </source>
</evidence>
<dbReference type="Pfam" id="PF04253">
    <property type="entry name" value="TFR_dimer"/>
    <property type="match status" value="1"/>
</dbReference>
<evidence type="ECO:0000256" key="3">
    <source>
        <dbReference type="ARBA" id="ARBA00010112"/>
    </source>
</evidence>
<dbReference type="Pfam" id="PF02225">
    <property type="entry name" value="PA"/>
    <property type="match status" value="1"/>
</dbReference>
<comment type="similarity">
    <text evidence="3">Belongs to the nematode transthyretin-like family.</text>
</comment>
<dbReference type="OrthoDB" id="5841748at2759"/>
<dbReference type="InterPro" id="IPR007365">
    <property type="entry name" value="TFR-like_dimer_dom"/>
</dbReference>
<organism evidence="10 11">
    <name type="scientific">Bursaphelenchus okinawaensis</name>
    <dbReference type="NCBI Taxonomy" id="465554"/>
    <lineage>
        <taxon>Eukaryota</taxon>
        <taxon>Metazoa</taxon>
        <taxon>Ecdysozoa</taxon>
        <taxon>Nematoda</taxon>
        <taxon>Chromadorea</taxon>
        <taxon>Rhabditida</taxon>
        <taxon>Tylenchina</taxon>
        <taxon>Tylenchomorpha</taxon>
        <taxon>Aphelenchoidea</taxon>
        <taxon>Aphelenchoididae</taxon>
        <taxon>Bursaphelenchus</taxon>
    </lineage>
</organism>
<dbReference type="Gene3D" id="3.40.630.10">
    <property type="entry name" value="Zn peptidases"/>
    <property type="match status" value="1"/>
</dbReference>
<keyword evidence="11" id="KW-1185">Reference proteome</keyword>
<dbReference type="GO" id="GO:0009986">
    <property type="term" value="C:cell surface"/>
    <property type="evidence" value="ECO:0007669"/>
    <property type="project" value="InterPro"/>
</dbReference>
<dbReference type="Proteomes" id="UP000783686">
    <property type="component" value="Unassembled WGS sequence"/>
</dbReference>